<dbReference type="Proteomes" id="UP001265700">
    <property type="component" value="Unassembled WGS sequence"/>
</dbReference>
<protein>
    <recommendedName>
        <fullName evidence="3">histidine kinase</fullName>
        <ecNumber evidence="3">2.7.13.3</ecNumber>
    </recommendedName>
</protein>
<evidence type="ECO:0000259" key="16">
    <source>
        <dbReference type="PROSITE" id="PS50110"/>
    </source>
</evidence>
<dbReference type="InterPro" id="IPR029151">
    <property type="entry name" value="Sensor-like_sf"/>
</dbReference>
<dbReference type="InterPro" id="IPR004358">
    <property type="entry name" value="Sig_transdc_His_kin-like_C"/>
</dbReference>
<dbReference type="InterPro" id="IPR008207">
    <property type="entry name" value="Sig_transdc_His_kin_Hpt_dom"/>
</dbReference>
<dbReference type="CDD" id="cd12913">
    <property type="entry name" value="PDC1_MCP_like"/>
    <property type="match status" value="1"/>
</dbReference>
<dbReference type="PROSITE" id="PS50110">
    <property type="entry name" value="RESPONSE_REGULATORY"/>
    <property type="match status" value="1"/>
</dbReference>
<dbReference type="PANTHER" id="PTHR45339:SF5">
    <property type="entry name" value="HISTIDINE KINASE"/>
    <property type="match status" value="1"/>
</dbReference>
<dbReference type="Gene3D" id="1.10.287.130">
    <property type="match status" value="1"/>
</dbReference>
<keyword evidence="6 14" id="KW-0812">Transmembrane</keyword>
<evidence type="ECO:0000256" key="6">
    <source>
        <dbReference type="ARBA" id="ARBA00022692"/>
    </source>
</evidence>
<gene>
    <name evidence="18" type="ORF">J2W49_000835</name>
</gene>
<keyword evidence="8" id="KW-0902">Two-component regulatory system</keyword>
<dbReference type="EC" id="2.7.13.3" evidence="3"/>
<evidence type="ECO:0000256" key="10">
    <source>
        <dbReference type="PROSITE-ProRule" id="PRU00110"/>
    </source>
</evidence>
<dbReference type="PROSITE" id="PS50894">
    <property type="entry name" value="HPT"/>
    <property type="match status" value="1"/>
</dbReference>
<dbReference type="Pfam" id="PF00512">
    <property type="entry name" value="HisKA"/>
    <property type="match status" value="1"/>
</dbReference>
<feature type="region of interest" description="Disordered" evidence="13">
    <location>
        <begin position="846"/>
        <end position="872"/>
    </location>
</feature>
<dbReference type="InterPro" id="IPR011006">
    <property type="entry name" value="CheY-like_superfamily"/>
</dbReference>
<dbReference type="Pfam" id="PF02518">
    <property type="entry name" value="HATPase_c"/>
    <property type="match status" value="1"/>
</dbReference>
<evidence type="ECO:0000256" key="14">
    <source>
        <dbReference type="SAM" id="Phobius"/>
    </source>
</evidence>
<dbReference type="SMART" id="SM00387">
    <property type="entry name" value="HATPase_c"/>
    <property type="match status" value="1"/>
</dbReference>
<evidence type="ECO:0000256" key="4">
    <source>
        <dbReference type="ARBA" id="ARBA00022475"/>
    </source>
</evidence>
<dbReference type="CDD" id="cd00082">
    <property type="entry name" value="HisKA"/>
    <property type="match status" value="1"/>
</dbReference>
<dbReference type="Pfam" id="PF00072">
    <property type="entry name" value="Response_reg"/>
    <property type="match status" value="1"/>
</dbReference>
<keyword evidence="19" id="KW-1185">Reference proteome</keyword>
<dbReference type="SUPFAM" id="SSF55874">
    <property type="entry name" value="ATPase domain of HSP90 chaperone/DNA topoisomerase II/histidine kinase"/>
    <property type="match status" value="1"/>
</dbReference>
<dbReference type="InterPro" id="IPR036890">
    <property type="entry name" value="HATPase_C_sf"/>
</dbReference>
<dbReference type="RefSeq" id="WP_310311878.1">
    <property type="nucleotide sequence ID" value="NZ_JAVDWU010000001.1"/>
</dbReference>
<organism evidence="18 19">
    <name type="scientific">Hydrogenophaga palleronii</name>
    <dbReference type="NCBI Taxonomy" id="65655"/>
    <lineage>
        <taxon>Bacteria</taxon>
        <taxon>Pseudomonadati</taxon>
        <taxon>Pseudomonadota</taxon>
        <taxon>Betaproteobacteria</taxon>
        <taxon>Burkholderiales</taxon>
        <taxon>Comamonadaceae</taxon>
        <taxon>Hydrogenophaga</taxon>
    </lineage>
</organism>
<dbReference type="GO" id="GO:0016301">
    <property type="term" value="F:kinase activity"/>
    <property type="evidence" value="ECO:0007669"/>
    <property type="project" value="UniProtKB-KW"/>
</dbReference>
<keyword evidence="4" id="KW-1003">Cell membrane</keyword>
<keyword evidence="7 14" id="KW-1133">Transmembrane helix</keyword>
<dbReference type="SUPFAM" id="SSF47384">
    <property type="entry name" value="Homodimeric domain of signal transducing histidine kinase"/>
    <property type="match status" value="1"/>
</dbReference>
<dbReference type="EMBL" id="JAVDWU010000001">
    <property type="protein sequence ID" value="MDR7148907.1"/>
    <property type="molecule type" value="Genomic_DNA"/>
</dbReference>
<feature type="modified residue" description="Phosphohistidine" evidence="10">
    <location>
        <position position="932"/>
    </location>
</feature>
<dbReference type="Pfam" id="PF01627">
    <property type="entry name" value="Hpt"/>
    <property type="match status" value="1"/>
</dbReference>
<dbReference type="InterPro" id="IPR033479">
    <property type="entry name" value="dCache_1"/>
</dbReference>
<dbReference type="Gene3D" id="3.30.565.10">
    <property type="entry name" value="Histidine kinase-like ATPase, C-terminal domain"/>
    <property type="match status" value="1"/>
</dbReference>
<comment type="catalytic activity">
    <reaction evidence="1">
        <text>ATP + protein L-histidine = ADP + protein N-phospho-L-histidine.</text>
        <dbReference type="EC" id="2.7.13.3"/>
    </reaction>
</comment>
<dbReference type="Gene3D" id="3.40.50.2300">
    <property type="match status" value="1"/>
</dbReference>
<comment type="caution">
    <text evidence="18">The sequence shown here is derived from an EMBL/GenBank/DDBJ whole genome shotgun (WGS) entry which is preliminary data.</text>
</comment>
<evidence type="ECO:0000256" key="2">
    <source>
        <dbReference type="ARBA" id="ARBA00004651"/>
    </source>
</evidence>
<keyword evidence="18" id="KW-0418">Kinase</keyword>
<dbReference type="PANTHER" id="PTHR45339">
    <property type="entry name" value="HYBRID SIGNAL TRANSDUCTION HISTIDINE KINASE J"/>
    <property type="match status" value="1"/>
</dbReference>
<evidence type="ECO:0000256" key="1">
    <source>
        <dbReference type="ARBA" id="ARBA00000085"/>
    </source>
</evidence>
<dbReference type="InterPro" id="IPR003661">
    <property type="entry name" value="HisK_dim/P_dom"/>
</dbReference>
<name>A0ABU1WIV8_9BURK</name>
<feature type="domain" description="HPt" evidence="17">
    <location>
        <begin position="893"/>
        <end position="984"/>
    </location>
</feature>
<evidence type="ECO:0000256" key="5">
    <source>
        <dbReference type="ARBA" id="ARBA00022553"/>
    </source>
</evidence>
<reference evidence="18 19" key="1">
    <citation type="submission" date="2023-07" db="EMBL/GenBank/DDBJ databases">
        <title>Sorghum-associated microbial communities from plants grown in Nebraska, USA.</title>
        <authorList>
            <person name="Schachtman D."/>
        </authorList>
    </citation>
    <scope>NUCLEOTIDE SEQUENCE [LARGE SCALE GENOMIC DNA]</scope>
    <source>
        <strain evidence="18 19">4249</strain>
    </source>
</reference>
<evidence type="ECO:0000313" key="19">
    <source>
        <dbReference type="Proteomes" id="UP001265700"/>
    </source>
</evidence>
<accession>A0ABU1WIV8</accession>
<dbReference type="InterPro" id="IPR003594">
    <property type="entry name" value="HATPase_dom"/>
</dbReference>
<evidence type="ECO:0000259" key="15">
    <source>
        <dbReference type="PROSITE" id="PS50109"/>
    </source>
</evidence>
<dbReference type="SUPFAM" id="SSF47226">
    <property type="entry name" value="Histidine-containing phosphotransfer domain, HPT domain"/>
    <property type="match status" value="1"/>
</dbReference>
<evidence type="ECO:0000256" key="7">
    <source>
        <dbReference type="ARBA" id="ARBA00022989"/>
    </source>
</evidence>
<keyword evidence="12" id="KW-0175">Coiled coil</keyword>
<feature type="domain" description="Histidine kinase" evidence="15">
    <location>
        <begin position="481"/>
        <end position="701"/>
    </location>
</feature>
<evidence type="ECO:0000256" key="3">
    <source>
        <dbReference type="ARBA" id="ARBA00012438"/>
    </source>
</evidence>
<keyword evidence="18" id="KW-0808">Transferase</keyword>
<dbReference type="SUPFAM" id="SSF103190">
    <property type="entry name" value="Sensory domain-like"/>
    <property type="match status" value="1"/>
</dbReference>
<evidence type="ECO:0000256" key="9">
    <source>
        <dbReference type="ARBA" id="ARBA00023136"/>
    </source>
</evidence>
<dbReference type="SMART" id="SM00448">
    <property type="entry name" value="REC"/>
    <property type="match status" value="1"/>
</dbReference>
<evidence type="ECO:0000313" key="18">
    <source>
        <dbReference type="EMBL" id="MDR7148907.1"/>
    </source>
</evidence>
<comment type="subcellular location">
    <subcellularLocation>
        <location evidence="2">Cell membrane</location>
        <topology evidence="2">Multi-pass membrane protein</topology>
    </subcellularLocation>
</comment>
<evidence type="ECO:0000256" key="12">
    <source>
        <dbReference type="SAM" id="Coils"/>
    </source>
</evidence>
<feature type="coiled-coil region" evidence="12">
    <location>
        <begin position="426"/>
        <end position="460"/>
    </location>
</feature>
<dbReference type="CDD" id="cd17546">
    <property type="entry name" value="REC_hyHK_CKI1_RcsC-like"/>
    <property type="match status" value="1"/>
</dbReference>
<sequence>MKSFSGRRRLSIGPTLITALVLAALIPALLAAWLLSTNSSQSINTLAENAMSQAAHRVDVGALAHLGESHTVVNALVPPFVATGAEAERTRNWLKDTAAFETMAYALTQQSPNVPYLYMGTADGSFFGLERESHGFVVREIRPGDSGRKHFLIDQPGDRSQLVRTETQLYDPRKRPWYQLALSTGQRTFTDVYRSAVKAQFDLTLAHPIFDADGRTVLGVVAVDMSLARLTDLIRSSRISEHAVTYLVDSQGLLVASSVDEDLSVQVNNKFQRLSPLQSQDPLVRESFTQLSAQYRDTLHHNPGLVRLDTASDWKQLLGLGSNRLIALQRPFGQKYNLNWQLIVVAPESDFTDQVTQARQVALGALAALIGLAGVLAYLVAKGLSGQFQLLNASATAVGAGQVPEVQQQTGFKEVHLLSKVLHDSAQSIQTSTREIQEKNEQLREAALMLEERVRQRTAELATSREEALAAVKAKAGFLAVMSHEIRTPLNGVVGMSDLLRETPLTEAQQDLLGVLKVSSEQLLSVVDDILDFSRIEAGKLTLEQQAFDLRAAIRQAHDILMLRAQEKGLHLAMHIAADVPQAVIGDITRLRQVLINLLSNAIKFTNQGEVTLRVWQEPEAQGTVLNFSVSDTGVGIKPASIGTLFQPFAQGDTSTTRVYGGTGLGLMICKHLVEMMGGQITVNSQPGVGSTFRFTIRSAAVDPAQIPTDGVAELPCATDQQRVLVVDDNPINLKVACAMLQHLGYTPATAINGRLALVAVAQARQSGHPFDVVLLDSHMPELDGTATAQALHEQWGDQAPAMVGVSASSLGEDRQRCLDAGMSDYLPKPLNLEHLAHTLRRLTERPQSVEHSAGPQNGEAASGSEPNSTQAAQTIWIDPERWEAFAEFDDASGSLRREIIGEFLASLAGRAAEIARAVHAGDAQALRHATHVLKGSAGNVGAQELARLCEDIERQAGQPERARALLPALEQAAQATAVALSAL</sequence>
<dbReference type="InterPro" id="IPR005467">
    <property type="entry name" value="His_kinase_dom"/>
</dbReference>
<feature type="domain" description="Response regulatory" evidence="16">
    <location>
        <begin position="723"/>
        <end position="844"/>
    </location>
</feature>
<evidence type="ECO:0000259" key="17">
    <source>
        <dbReference type="PROSITE" id="PS50894"/>
    </source>
</evidence>
<dbReference type="SUPFAM" id="SSF52172">
    <property type="entry name" value="CheY-like"/>
    <property type="match status" value="1"/>
</dbReference>
<dbReference type="InterPro" id="IPR036097">
    <property type="entry name" value="HisK_dim/P_sf"/>
</dbReference>
<dbReference type="PROSITE" id="PS50109">
    <property type="entry name" value="HIS_KIN"/>
    <property type="match status" value="1"/>
</dbReference>
<dbReference type="Gene3D" id="3.30.450.20">
    <property type="entry name" value="PAS domain"/>
    <property type="match status" value="2"/>
</dbReference>
<evidence type="ECO:0000256" key="13">
    <source>
        <dbReference type="SAM" id="MobiDB-lite"/>
    </source>
</evidence>
<keyword evidence="5 11" id="KW-0597">Phosphoprotein</keyword>
<dbReference type="CDD" id="cd16922">
    <property type="entry name" value="HATPase_EvgS-ArcB-TorS-like"/>
    <property type="match status" value="1"/>
</dbReference>
<proteinExistence type="predicted"/>
<dbReference type="InterPro" id="IPR036641">
    <property type="entry name" value="HPT_dom_sf"/>
</dbReference>
<feature type="modified residue" description="4-aspartylphosphate" evidence="11">
    <location>
        <position position="777"/>
    </location>
</feature>
<dbReference type="Pfam" id="PF02743">
    <property type="entry name" value="dCache_1"/>
    <property type="match status" value="1"/>
</dbReference>
<keyword evidence="9 14" id="KW-0472">Membrane</keyword>
<feature type="transmembrane region" description="Helical" evidence="14">
    <location>
        <begin position="361"/>
        <end position="381"/>
    </location>
</feature>
<evidence type="ECO:0000256" key="8">
    <source>
        <dbReference type="ARBA" id="ARBA00023012"/>
    </source>
</evidence>
<dbReference type="Gene3D" id="1.20.120.160">
    <property type="entry name" value="HPT domain"/>
    <property type="match status" value="1"/>
</dbReference>
<evidence type="ECO:0000256" key="11">
    <source>
        <dbReference type="PROSITE-ProRule" id="PRU00169"/>
    </source>
</evidence>
<dbReference type="PRINTS" id="PR00344">
    <property type="entry name" value="BCTRLSENSOR"/>
</dbReference>
<dbReference type="SMART" id="SM00388">
    <property type="entry name" value="HisKA"/>
    <property type="match status" value="1"/>
</dbReference>
<dbReference type="InterPro" id="IPR001789">
    <property type="entry name" value="Sig_transdc_resp-reg_receiver"/>
</dbReference>